<dbReference type="GO" id="GO:0020037">
    <property type="term" value="F:heme binding"/>
    <property type="evidence" value="ECO:0007669"/>
    <property type="project" value="InterPro"/>
</dbReference>
<name>A0A4T3F969_9SPHN</name>
<comment type="caution">
    <text evidence="3">The sequence shown here is derived from an EMBL/GenBank/DDBJ whole genome shotgun (WGS) entry which is preliminary data.</text>
</comment>
<dbReference type="AlphaFoldDB" id="A0A4T3F969"/>
<dbReference type="OrthoDB" id="8537166at2"/>
<evidence type="ECO:0008006" key="5">
    <source>
        <dbReference type="Google" id="ProtNLM"/>
    </source>
</evidence>
<dbReference type="RefSeq" id="WP_136692356.1">
    <property type="nucleotide sequence ID" value="NZ_SSHH01000001.1"/>
</dbReference>
<dbReference type="GO" id="GO:0009055">
    <property type="term" value="F:electron transfer activity"/>
    <property type="evidence" value="ECO:0007669"/>
    <property type="project" value="InterPro"/>
</dbReference>
<evidence type="ECO:0000256" key="1">
    <source>
        <dbReference type="SAM" id="MobiDB-lite"/>
    </source>
</evidence>
<keyword evidence="4" id="KW-1185">Reference proteome</keyword>
<feature type="compositionally biased region" description="Acidic residues" evidence="1">
    <location>
        <begin position="174"/>
        <end position="185"/>
    </location>
</feature>
<sequence>MRRILSQTALMLPIIALAGCGEEPVEMPYGTAQQFMANEVQPTAEIYWGAVGAVSELVDGEAVFTEFEPETDEEWAKVSAAAVKLREFGEVLASPAYADGRGDDWLQFAQGLQDVATQAEEAALAKDPEAVFEVGGTVYAVCTACHQMYPPAELPEGETVDTVQTDANRPNTDETLEEYMEGSGE</sequence>
<feature type="chain" id="PRO_5020689111" description="Cytochrome c domain-containing protein" evidence="2">
    <location>
        <begin position="19"/>
        <end position="185"/>
    </location>
</feature>
<dbReference type="PROSITE" id="PS51257">
    <property type="entry name" value="PROKAR_LIPOPROTEIN"/>
    <property type="match status" value="1"/>
</dbReference>
<evidence type="ECO:0000256" key="2">
    <source>
        <dbReference type="SAM" id="SignalP"/>
    </source>
</evidence>
<organism evidence="3 4">
    <name type="scientific">Alteraurantiacibacter aquimixticola</name>
    <dbReference type="NCBI Taxonomy" id="2489173"/>
    <lineage>
        <taxon>Bacteria</taxon>
        <taxon>Pseudomonadati</taxon>
        <taxon>Pseudomonadota</taxon>
        <taxon>Alphaproteobacteria</taxon>
        <taxon>Sphingomonadales</taxon>
        <taxon>Erythrobacteraceae</taxon>
        <taxon>Alteraurantiacibacter</taxon>
    </lineage>
</organism>
<reference evidence="3 4" key="1">
    <citation type="submission" date="2019-04" db="EMBL/GenBank/DDBJ databases">
        <title>Altererythrobacter aquimixticola sp. nov., isolated from sediment of junction between the ocean and a freshwater spring.</title>
        <authorList>
            <person name="Yoon J.-H."/>
        </authorList>
    </citation>
    <scope>NUCLEOTIDE SEQUENCE [LARGE SCALE GENOMIC DNA]</scope>
    <source>
        <strain evidence="3 4">SSKS-13</strain>
    </source>
</reference>
<accession>A0A4T3F969</accession>
<keyword evidence="2" id="KW-0732">Signal</keyword>
<gene>
    <name evidence="3" type="ORF">E5222_03710</name>
</gene>
<dbReference type="SUPFAM" id="SSF47175">
    <property type="entry name" value="Cytochromes"/>
    <property type="match status" value="1"/>
</dbReference>
<dbReference type="EMBL" id="SSHH01000001">
    <property type="protein sequence ID" value="TIX51570.1"/>
    <property type="molecule type" value="Genomic_DNA"/>
</dbReference>
<feature type="compositionally biased region" description="Polar residues" evidence="1">
    <location>
        <begin position="161"/>
        <end position="170"/>
    </location>
</feature>
<protein>
    <recommendedName>
        <fullName evidence="5">Cytochrome c domain-containing protein</fullName>
    </recommendedName>
</protein>
<dbReference type="Proteomes" id="UP000309389">
    <property type="component" value="Unassembled WGS sequence"/>
</dbReference>
<dbReference type="GO" id="GO:0005506">
    <property type="term" value="F:iron ion binding"/>
    <property type="evidence" value="ECO:0007669"/>
    <property type="project" value="InterPro"/>
</dbReference>
<feature type="signal peptide" evidence="2">
    <location>
        <begin position="1"/>
        <end position="18"/>
    </location>
</feature>
<proteinExistence type="predicted"/>
<dbReference type="GO" id="GO:0022900">
    <property type="term" value="P:electron transport chain"/>
    <property type="evidence" value="ECO:0007669"/>
    <property type="project" value="InterPro"/>
</dbReference>
<feature type="region of interest" description="Disordered" evidence="1">
    <location>
        <begin position="157"/>
        <end position="185"/>
    </location>
</feature>
<evidence type="ECO:0000313" key="3">
    <source>
        <dbReference type="EMBL" id="TIX51570.1"/>
    </source>
</evidence>
<dbReference type="InterPro" id="IPR010980">
    <property type="entry name" value="Cyt_c/b562"/>
</dbReference>
<evidence type="ECO:0000313" key="4">
    <source>
        <dbReference type="Proteomes" id="UP000309389"/>
    </source>
</evidence>